<dbReference type="GO" id="GO:0004413">
    <property type="term" value="F:homoserine kinase activity"/>
    <property type="evidence" value="ECO:0007669"/>
    <property type="project" value="UniProtKB-UniRule"/>
</dbReference>
<dbReference type="Gene3D" id="3.90.1200.10">
    <property type="match status" value="1"/>
</dbReference>
<evidence type="ECO:0000256" key="3">
    <source>
        <dbReference type="ARBA" id="ARBA00022697"/>
    </source>
</evidence>
<dbReference type="Gene3D" id="3.30.200.20">
    <property type="entry name" value="Phosphorylase Kinase, domain 1"/>
    <property type="match status" value="1"/>
</dbReference>
<keyword evidence="6 8" id="KW-0067">ATP-binding</keyword>
<dbReference type="GO" id="GO:0005524">
    <property type="term" value="F:ATP binding"/>
    <property type="evidence" value="ECO:0007669"/>
    <property type="project" value="UniProtKB-KW"/>
</dbReference>
<dbReference type="NCBIfam" id="NF003558">
    <property type="entry name" value="PRK05231.1"/>
    <property type="match status" value="1"/>
</dbReference>
<evidence type="ECO:0000256" key="9">
    <source>
        <dbReference type="NCBIfam" id="TIGR00938"/>
    </source>
</evidence>
<feature type="domain" description="Aminoglycoside phosphotransferase" evidence="10">
    <location>
        <begin position="27"/>
        <end position="257"/>
    </location>
</feature>
<comment type="pathway">
    <text evidence="8">Amino-acid biosynthesis; L-threonine biosynthesis; L-threonine from L-aspartate: step 4/5.</text>
</comment>
<dbReference type="UniPathway" id="UPA00050">
    <property type="reaction ID" value="UER00064"/>
</dbReference>
<proteinExistence type="inferred from homology"/>
<evidence type="ECO:0000256" key="2">
    <source>
        <dbReference type="ARBA" id="ARBA00022679"/>
    </source>
</evidence>
<dbReference type="RefSeq" id="WP_113942573.1">
    <property type="nucleotide sequence ID" value="NZ_JBHEEG010000003.1"/>
</dbReference>
<evidence type="ECO:0000256" key="1">
    <source>
        <dbReference type="ARBA" id="ARBA00022605"/>
    </source>
</evidence>
<comment type="similarity">
    <text evidence="7 8">Belongs to the pseudomonas-type ThrB family.</text>
</comment>
<evidence type="ECO:0000259" key="10">
    <source>
        <dbReference type="Pfam" id="PF01636"/>
    </source>
</evidence>
<comment type="caution">
    <text evidence="11">The sequence shown here is derived from an EMBL/GenBank/DDBJ whole genome shotgun (WGS) entry which is preliminary data.</text>
</comment>
<dbReference type="NCBIfam" id="TIGR00938">
    <property type="entry name" value="thrB_alt"/>
    <property type="match status" value="1"/>
</dbReference>
<evidence type="ECO:0000256" key="8">
    <source>
        <dbReference type="HAMAP-Rule" id="MF_00301"/>
    </source>
</evidence>
<keyword evidence="4 8" id="KW-0547">Nucleotide-binding</keyword>
<dbReference type="Pfam" id="PF01636">
    <property type="entry name" value="APH"/>
    <property type="match status" value="1"/>
</dbReference>
<evidence type="ECO:0000256" key="4">
    <source>
        <dbReference type="ARBA" id="ARBA00022741"/>
    </source>
</evidence>
<organism evidence="11 12">
    <name type="scientific">Pseudochrobactrum asaccharolyticum</name>
    <dbReference type="NCBI Taxonomy" id="354351"/>
    <lineage>
        <taxon>Bacteria</taxon>
        <taxon>Pseudomonadati</taxon>
        <taxon>Pseudomonadota</taxon>
        <taxon>Alphaproteobacteria</taxon>
        <taxon>Hyphomicrobiales</taxon>
        <taxon>Brucellaceae</taxon>
        <taxon>Pseudochrobactrum</taxon>
    </lineage>
</organism>
<evidence type="ECO:0000256" key="6">
    <source>
        <dbReference type="ARBA" id="ARBA00022840"/>
    </source>
</evidence>
<keyword evidence="2 8" id="KW-0808">Transferase</keyword>
<dbReference type="EMBL" id="QNRH01000001">
    <property type="protein sequence ID" value="RBO98629.1"/>
    <property type="molecule type" value="Genomic_DNA"/>
</dbReference>
<protein>
    <recommendedName>
        <fullName evidence="8 9">Homoserine kinase</fullName>
        <shortName evidence="8">HK</shortName>
        <shortName evidence="8">HSK</shortName>
        <ecNumber evidence="8 9">2.7.1.39</ecNumber>
    </recommendedName>
</protein>
<reference evidence="11 12" key="1">
    <citation type="submission" date="2018-06" db="EMBL/GenBank/DDBJ databases">
        <title>Genomic Encyclopedia of Type Strains, Phase IV (KMG-IV): sequencing the most valuable type-strain genomes for metagenomic binning, comparative biology and taxonomic classification.</title>
        <authorList>
            <person name="Goeker M."/>
        </authorList>
    </citation>
    <scope>NUCLEOTIDE SEQUENCE [LARGE SCALE GENOMIC DNA]</scope>
    <source>
        <strain evidence="11 12">DSM 25619</strain>
    </source>
</reference>
<dbReference type="GO" id="GO:0009088">
    <property type="term" value="P:threonine biosynthetic process"/>
    <property type="evidence" value="ECO:0007669"/>
    <property type="project" value="UniProtKB-UniRule"/>
</dbReference>
<dbReference type="InterPro" id="IPR002575">
    <property type="entry name" value="Aminoglycoside_PTrfase"/>
</dbReference>
<dbReference type="Proteomes" id="UP000252893">
    <property type="component" value="Unassembled WGS sequence"/>
</dbReference>
<dbReference type="InterPro" id="IPR050249">
    <property type="entry name" value="Pseudomonas-type_ThrB"/>
</dbReference>
<dbReference type="HAMAP" id="MF_00301">
    <property type="entry name" value="Homoser_kinase_2"/>
    <property type="match status" value="1"/>
</dbReference>
<evidence type="ECO:0000256" key="5">
    <source>
        <dbReference type="ARBA" id="ARBA00022777"/>
    </source>
</evidence>
<keyword evidence="1 8" id="KW-0028">Amino-acid biosynthesis</keyword>
<evidence type="ECO:0000256" key="7">
    <source>
        <dbReference type="ARBA" id="ARBA00038240"/>
    </source>
</evidence>
<dbReference type="EC" id="2.7.1.39" evidence="8 9"/>
<dbReference type="OrthoDB" id="9777460at2"/>
<evidence type="ECO:0000313" key="11">
    <source>
        <dbReference type="EMBL" id="RBO98629.1"/>
    </source>
</evidence>
<dbReference type="InterPro" id="IPR011009">
    <property type="entry name" value="Kinase-like_dom_sf"/>
</dbReference>
<dbReference type="InterPro" id="IPR005280">
    <property type="entry name" value="Homoserine_kinase_II"/>
</dbReference>
<dbReference type="CDD" id="cd05153">
    <property type="entry name" value="HomoserineK_II"/>
    <property type="match status" value="1"/>
</dbReference>
<sequence>MAVYTDINEIELAAYLENYDIGTLLSFKGIAEGVENSNFLLRTTAGTFILTLYEKRVDRNDLPFFINLMQHLAANGIECPQPVVQKNGAAIGELAGRPSAIVTFLEGMWLRKPAAEHCYALGVAMAQMHVAGQSFAMQRENSLTMKDWRPLWEKCMADADAVEAGLRVQTEADLAYLEKNWPSDLPRGVIHADMFPDNVFFIGQNLSGIIDFYFACTDMLAYDLAICLNAWCFERDFSYNLTKGTALLRGYNSVRPLEPAEQQALPVLCHGSAMRFMLTRLYDWINTPADSFVTKKDPMEYLRRMRFHREVRSASEYGQ</sequence>
<gene>
    <name evidence="8" type="primary">thrB</name>
    <name evidence="11" type="ORF">DFR47_101228</name>
</gene>
<dbReference type="PANTHER" id="PTHR21064">
    <property type="entry name" value="AMINOGLYCOSIDE PHOSPHOTRANSFERASE DOMAIN-CONTAINING PROTEIN-RELATED"/>
    <property type="match status" value="1"/>
</dbReference>
<dbReference type="SUPFAM" id="SSF56112">
    <property type="entry name" value="Protein kinase-like (PK-like)"/>
    <property type="match status" value="1"/>
</dbReference>
<name>A0A366EA29_9HYPH</name>
<comment type="catalytic activity">
    <reaction evidence="8">
        <text>L-homoserine + ATP = O-phospho-L-homoserine + ADP + H(+)</text>
        <dbReference type="Rhea" id="RHEA:13985"/>
        <dbReference type="ChEBI" id="CHEBI:15378"/>
        <dbReference type="ChEBI" id="CHEBI:30616"/>
        <dbReference type="ChEBI" id="CHEBI:57476"/>
        <dbReference type="ChEBI" id="CHEBI:57590"/>
        <dbReference type="ChEBI" id="CHEBI:456216"/>
        <dbReference type="EC" id="2.7.1.39"/>
    </reaction>
</comment>
<evidence type="ECO:0000313" key="12">
    <source>
        <dbReference type="Proteomes" id="UP000252893"/>
    </source>
</evidence>
<accession>A0A366EA29</accession>
<keyword evidence="5 8" id="KW-0418">Kinase</keyword>
<keyword evidence="3 8" id="KW-0791">Threonine biosynthesis</keyword>
<dbReference type="PANTHER" id="PTHR21064:SF6">
    <property type="entry name" value="AMINOGLYCOSIDE PHOSPHOTRANSFERASE DOMAIN-CONTAINING PROTEIN"/>
    <property type="match status" value="1"/>
</dbReference>
<keyword evidence="12" id="KW-1185">Reference proteome</keyword>
<dbReference type="AlphaFoldDB" id="A0A366EA29"/>